<gene>
    <name evidence="2" type="ORF">BQ4739_LOCUS900</name>
</gene>
<protein>
    <submittedName>
        <fullName evidence="2">Uncharacterized protein</fullName>
    </submittedName>
</protein>
<reference evidence="2 3" key="1">
    <citation type="submission" date="2016-10" db="EMBL/GenBank/DDBJ databases">
        <authorList>
            <person name="Cai Z."/>
        </authorList>
    </citation>
    <scope>NUCLEOTIDE SEQUENCE [LARGE SCALE GENOMIC DNA]</scope>
</reference>
<proteinExistence type="predicted"/>
<feature type="transmembrane region" description="Helical" evidence="1">
    <location>
        <begin position="58"/>
        <end position="82"/>
    </location>
</feature>
<keyword evidence="1" id="KW-0472">Membrane</keyword>
<keyword evidence="1" id="KW-0812">Transmembrane</keyword>
<evidence type="ECO:0000256" key="1">
    <source>
        <dbReference type="SAM" id="Phobius"/>
    </source>
</evidence>
<accession>A0A383V7M2</accession>
<keyword evidence="3" id="KW-1185">Reference proteome</keyword>
<evidence type="ECO:0000313" key="2">
    <source>
        <dbReference type="EMBL" id="SZX60346.1"/>
    </source>
</evidence>
<dbReference type="Proteomes" id="UP000256970">
    <property type="component" value="Unassembled WGS sequence"/>
</dbReference>
<name>A0A383V7M2_TETOB</name>
<evidence type="ECO:0000313" key="3">
    <source>
        <dbReference type="Proteomes" id="UP000256970"/>
    </source>
</evidence>
<keyword evidence="1" id="KW-1133">Transmembrane helix</keyword>
<dbReference type="EMBL" id="FNXT01000059">
    <property type="protein sequence ID" value="SZX60346.1"/>
    <property type="molecule type" value="Genomic_DNA"/>
</dbReference>
<feature type="transmembrane region" description="Helical" evidence="1">
    <location>
        <begin position="28"/>
        <end position="46"/>
    </location>
</feature>
<dbReference type="AlphaFoldDB" id="A0A383V7M2"/>
<sequence>MDQQIGWQASLAALQQQLPLLRSTPDNTALTGALGVVLVLLLIPRLRNLIFNTVETILASLLLVLLVLVVLGLAPGAAYITYKGVVFVLRSLAANFPQVKELSVLLQQAVQAIQAAISR</sequence>
<organism evidence="2 3">
    <name type="scientific">Tetradesmus obliquus</name>
    <name type="common">Green alga</name>
    <name type="synonym">Acutodesmus obliquus</name>
    <dbReference type="NCBI Taxonomy" id="3088"/>
    <lineage>
        <taxon>Eukaryota</taxon>
        <taxon>Viridiplantae</taxon>
        <taxon>Chlorophyta</taxon>
        <taxon>core chlorophytes</taxon>
        <taxon>Chlorophyceae</taxon>
        <taxon>CS clade</taxon>
        <taxon>Sphaeropleales</taxon>
        <taxon>Scenedesmaceae</taxon>
        <taxon>Tetradesmus</taxon>
    </lineage>
</organism>